<dbReference type="InterPro" id="IPR035985">
    <property type="entry name" value="Ubiquitin-activating_enz"/>
</dbReference>
<name>A0A1S8GRM0_9PROT</name>
<dbReference type="GO" id="GO:0008641">
    <property type="term" value="F:ubiquitin-like modifier activating enzyme activity"/>
    <property type="evidence" value="ECO:0007669"/>
    <property type="project" value="InterPro"/>
</dbReference>
<dbReference type="STRING" id="1539051.AL01_01790"/>
<dbReference type="AlphaFoldDB" id="A0A1S8GRM0"/>
<dbReference type="Gene3D" id="3.40.250.10">
    <property type="entry name" value="Rhodanese-like domain"/>
    <property type="match status" value="1"/>
</dbReference>
<keyword evidence="4" id="KW-1185">Reference proteome</keyword>
<keyword evidence="1" id="KW-1133">Transmembrane helix</keyword>
<keyword evidence="1" id="KW-0812">Transmembrane</keyword>
<evidence type="ECO:0000259" key="2">
    <source>
        <dbReference type="PROSITE" id="PS50206"/>
    </source>
</evidence>
<feature type="transmembrane region" description="Helical" evidence="1">
    <location>
        <begin position="26"/>
        <end position="47"/>
    </location>
</feature>
<evidence type="ECO:0000313" key="3">
    <source>
        <dbReference type="EMBL" id="OOL19719.1"/>
    </source>
</evidence>
<dbReference type="PANTHER" id="PTHR10953:SF102">
    <property type="entry name" value="ADENYLYLTRANSFERASE AND SULFURTRANSFERASE MOCS3"/>
    <property type="match status" value="1"/>
</dbReference>
<dbReference type="Gene3D" id="3.40.50.720">
    <property type="entry name" value="NAD(P)-binding Rossmann-like Domain"/>
    <property type="match status" value="1"/>
</dbReference>
<dbReference type="GO" id="GO:0008146">
    <property type="term" value="F:sulfotransferase activity"/>
    <property type="evidence" value="ECO:0007669"/>
    <property type="project" value="TreeGrafter"/>
</dbReference>
<dbReference type="InterPro" id="IPR001763">
    <property type="entry name" value="Rhodanese-like_dom"/>
</dbReference>
<evidence type="ECO:0000313" key="4">
    <source>
        <dbReference type="Proteomes" id="UP000200980"/>
    </source>
</evidence>
<dbReference type="PROSITE" id="PS50206">
    <property type="entry name" value="RHODANESE_3"/>
    <property type="match status" value="1"/>
</dbReference>
<dbReference type="GO" id="GO:0016779">
    <property type="term" value="F:nucleotidyltransferase activity"/>
    <property type="evidence" value="ECO:0007669"/>
    <property type="project" value="TreeGrafter"/>
</dbReference>
<dbReference type="SUPFAM" id="SSF69572">
    <property type="entry name" value="Activating enzymes of the ubiquitin-like proteins"/>
    <property type="match status" value="1"/>
</dbReference>
<dbReference type="PANTHER" id="PTHR10953">
    <property type="entry name" value="UBIQUITIN-ACTIVATING ENZYME E1"/>
    <property type="match status" value="1"/>
</dbReference>
<dbReference type="InterPro" id="IPR036873">
    <property type="entry name" value="Rhodanese-like_dom_sf"/>
</dbReference>
<dbReference type="InterPro" id="IPR045886">
    <property type="entry name" value="ThiF/MoeB/HesA"/>
</dbReference>
<organism evidence="3 4">
    <name type="scientific">Bombella intestini</name>
    <dbReference type="NCBI Taxonomy" id="1539051"/>
    <lineage>
        <taxon>Bacteria</taxon>
        <taxon>Pseudomonadati</taxon>
        <taxon>Pseudomonadota</taxon>
        <taxon>Alphaproteobacteria</taxon>
        <taxon>Acetobacterales</taxon>
        <taxon>Acetobacteraceae</taxon>
        <taxon>Bombella</taxon>
    </lineage>
</organism>
<dbReference type="InterPro" id="IPR000594">
    <property type="entry name" value="ThiF_NAD_FAD-bd"/>
</dbReference>
<dbReference type="RefSeq" id="WP_077395543.1">
    <property type="nucleotide sequence ID" value="NZ_JATM01000001.1"/>
</dbReference>
<dbReference type="Proteomes" id="UP000200980">
    <property type="component" value="Unassembled WGS sequence"/>
</dbReference>
<gene>
    <name evidence="3" type="ORF">AL01_01790</name>
</gene>
<dbReference type="GO" id="GO:0004792">
    <property type="term" value="F:thiosulfate-cyanide sulfurtransferase activity"/>
    <property type="evidence" value="ECO:0007669"/>
    <property type="project" value="TreeGrafter"/>
</dbReference>
<dbReference type="CDD" id="cd00158">
    <property type="entry name" value="RHOD"/>
    <property type="match status" value="1"/>
</dbReference>
<feature type="domain" description="Rhodanese" evidence="2">
    <location>
        <begin position="255"/>
        <end position="331"/>
    </location>
</feature>
<dbReference type="CDD" id="cd00757">
    <property type="entry name" value="ThiF_MoeB_HesA_family"/>
    <property type="match status" value="1"/>
</dbReference>
<protein>
    <recommendedName>
        <fullName evidence="2">Rhodanese domain-containing protein</fullName>
    </recommendedName>
</protein>
<keyword evidence="1" id="KW-0472">Membrane</keyword>
<reference evidence="3 4" key="1">
    <citation type="journal article" date="2016" name="PLoS ONE">
        <title>Whole-Genome Sequence Analysis of Bombella intestini LMG 28161T, a Novel Acetic Acid Bacterium Isolated from the Crop of a Red-Tailed Bumble Bee, Bombus lapidarius.</title>
        <authorList>
            <person name="Li L."/>
            <person name="Illeghems K."/>
            <person name="Van Kerrebroeck S."/>
            <person name="Borremans W."/>
            <person name="Cleenwerck I."/>
            <person name="Smagghe G."/>
            <person name="De Vuyst L."/>
            <person name="Vandamme P."/>
        </authorList>
    </citation>
    <scope>NUCLEOTIDE SEQUENCE [LARGE SCALE GENOMIC DNA]</scope>
    <source>
        <strain evidence="3 4">R-52487</strain>
    </source>
</reference>
<dbReference type="Pfam" id="PF00899">
    <property type="entry name" value="ThiF"/>
    <property type="match status" value="1"/>
</dbReference>
<comment type="caution">
    <text evidence="3">The sequence shown here is derived from an EMBL/GenBank/DDBJ whole genome shotgun (WGS) entry which is preliminary data.</text>
</comment>
<dbReference type="OrthoDB" id="9804286at2"/>
<dbReference type="GO" id="GO:0005829">
    <property type="term" value="C:cytosol"/>
    <property type="evidence" value="ECO:0007669"/>
    <property type="project" value="TreeGrafter"/>
</dbReference>
<proteinExistence type="predicted"/>
<dbReference type="EMBL" id="JATM01000001">
    <property type="protein sequence ID" value="OOL19719.1"/>
    <property type="molecule type" value="Genomic_DNA"/>
</dbReference>
<accession>A0A1S8GRM0</accession>
<sequence length="333" mass="36502">MSRYDSQMILPEIGETGQARLKRARLLVIGAGGLGSTLLPMLVGAGVGHIHIMDDDVIEEDNLHRQTLYSMEDIGRNKAIVAVSRLKNLNPDVSLKAHPVSAQADTVASVMEELYATSGGEGYLAVLDAADNFATTYMLSDFCQCMTYPFISASAIHWMGYAAIFCAEVPSYRAVFPDIGQNVQDCRTAGVLGPVVGLIGMLQAQLCLSHILGVIPSPAGQLYRWDAKTMRMSSFSFRNAQEPDKVWPFLSLKQLRDDDVVIDVRSVGEEPTISHKNLYPVPLDHLIRLKNVDVPKDKRVVLCCQSGLRAARAAVLLYQQGYKSLALLAVKHQ</sequence>
<evidence type="ECO:0000256" key="1">
    <source>
        <dbReference type="SAM" id="Phobius"/>
    </source>
</evidence>